<dbReference type="PANTHER" id="PTHR15718:SF7">
    <property type="entry name" value="G PROTEIN-REGULATED INDUCER OF NEURITE OUTGROWTH 1"/>
    <property type="match status" value="1"/>
</dbReference>
<feature type="transmembrane region" description="Helical" evidence="6">
    <location>
        <begin position="267"/>
        <end position="284"/>
    </location>
</feature>
<dbReference type="EMBL" id="CAJPWZ010002590">
    <property type="protein sequence ID" value="CAG2241538.1"/>
    <property type="molecule type" value="Genomic_DNA"/>
</dbReference>
<feature type="transmembrane region" description="Helical" evidence="6">
    <location>
        <begin position="235"/>
        <end position="255"/>
    </location>
</feature>
<dbReference type="PROSITE" id="PS50262">
    <property type="entry name" value="G_PROTEIN_RECEP_F1_2"/>
    <property type="match status" value="1"/>
</dbReference>
<gene>
    <name evidence="9" type="ORF">MEDL_53761</name>
</gene>
<dbReference type="InterPro" id="IPR026646">
    <property type="entry name" value="GPRIN2-like/GPRIN3"/>
</dbReference>
<feature type="compositionally biased region" description="Polar residues" evidence="5">
    <location>
        <begin position="582"/>
        <end position="595"/>
    </location>
</feature>
<evidence type="ECO:0000313" key="10">
    <source>
        <dbReference type="Proteomes" id="UP000683360"/>
    </source>
</evidence>
<dbReference type="PANTHER" id="PTHR15718">
    <property type="entry name" value="G PROTEIN-REGULATED INDUCER OF NEURITE OUTGROWTH C-TERMINAL DOMAIN-CONTAINING PROTEIN"/>
    <property type="match status" value="1"/>
</dbReference>
<feature type="domain" description="G-protein coupled receptors family 1 profile" evidence="8">
    <location>
        <begin position="158"/>
        <end position="431"/>
    </location>
</feature>
<dbReference type="GO" id="GO:0004930">
    <property type="term" value="F:G protein-coupled receptor activity"/>
    <property type="evidence" value="ECO:0007669"/>
    <property type="project" value="InterPro"/>
</dbReference>
<dbReference type="InterPro" id="IPR000276">
    <property type="entry name" value="GPCR_Rhodpsn"/>
</dbReference>
<comment type="caution">
    <text evidence="9">The sequence shown here is derived from an EMBL/GenBank/DDBJ whole genome shotgun (WGS) entry which is preliminary data.</text>
</comment>
<dbReference type="GO" id="GO:0031175">
    <property type="term" value="P:neuron projection development"/>
    <property type="evidence" value="ECO:0007669"/>
    <property type="project" value="TreeGrafter"/>
</dbReference>
<feature type="transmembrane region" description="Helical" evidence="6">
    <location>
        <begin position="411"/>
        <end position="434"/>
    </location>
</feature>
<evidence type="ECO:0000259" key="8">
    <source>
        <dbReference type="PROSITE" id="PS50262"/>
    </source>
</evidence>
<evidence type="ECO:0000256" key="5">
    <source>
        <dbReference type="SAM" id="MobiDB-lite"/>
    </source>
</evidence>
<evidence type="ECO:0000256" key="6">
    <source>
        <dbReference type="SAM" id="Phobius"/>
    </source>
</evidence>
<organism evidence="9 10">
    <name type="scientific">Mytilus edulis</name>
    <name type="common">Blue mussel</name>
    <dbReference type="NCBI Taxonomy" id="6550"/>
    <lineage>
        <taxon>Eukaryota</taxon>
        <taxon>Metazoa</taxon>
        <taxon>Spiralia</taxon>
        <taxon>Lophotrochozoa</taxon>
        <taxon>Mollusca</taxon>
        <taxon>Bivalvia</taxon>
        <taxon>Autobranchia</taxon>
        <taxon>Pteriomorphia</taxon>
        <taxon>Mytilida</taxon>
        <taxon>Mytiloidea</taxon>
        <taxon>Mytilidae</taxon>
        <taxon>Mytilinae</taxon>
        <taxon>Mytilus</taxon>
    </lineage>
</organism>
<evidence type="ECO:0000256" key="7">
    <source>
        <dbReference type="SAM" id="SignalP"/>
    </source>
</evidence>
<keyword evidence="7" id="KW-0732">Signal</keyword>
<feature type="signal peptide" evidence="7">
    <location>
        <begin position="1"/>
        <end position="19"/>
    </location>
</feature>
<dbReference type="Gene3D" id="1.20.1070.10">
    <property type="entry name" value="Rhodopsin 7-helix transmembrane proteins"/>
    <property type="match status" value="1"/>
</dbReference>
<evidence type="ECO:0000313" key="9">
    <source>
        <dbReference type="EMBL" id="CAG2241538.1"/>
    </source>
</evidence>
<reference evidence="9" key="1">
    <citation type="submission" date="2021-03" db="EMBL/GenBank/DDBJ databases">
        <authorList>
            <person name="Bekaert M."/>
        </authorList>
    </citation>
    <scope>NUCLEOTIDE SEQUENCE</scope>
</reference>
<keyword evidence="3 6" id="KW-1133">Transmembrane helix</keyword>
<evidence type="ECO:0000256" key="3">
    <source>
        <dbReference type="ARBA" id="ARBA00022989"/>
    </source>
</evidence>
<dbReference type="Pfam" id="PF00001">
    <property type="entry name" value="7tm_1"/>
    <property type="match status" value="1"/>
</dbReference>
<keyword evidence="10" id="KW-1185">Reference proteome</keyword>
<dbReference type="Proteomes" id="UP000683360">
    <property type="component" value="Unassembled WGS sequence"/>
</dbReference>
<feature type="compositionally biased region" description="Low complexity" evidence="5">
    <location>
        <begin position="469"/>
        <end position="578"/>
    </location>
</feature>
<sequence>MCGCYIFLVWFLLLPYASTSIFFTTNNSDLLTSDNDFDVPNVTVYPEISQRSGDDDDNAIISSRYNESEVMQLKSVLQNNSYSLNNDTTRMLSGRKNTTCEQSNTSYIEVAENCSMNSNILDSIDTKDRLTSLKKTIAATNKVFMYILPFIYIPGLTLGITGLRIYLKENKKNKASFSMTYFLFTISVSLVLSMVKYIVYNISVFFQTSVWLNIGRWTVLISYYHLGKVINWMVFSQYATVAINSFVSTAFPFYVRRFPLAQNPKRVTIILLTICLLFGLLNVPRQTVMVTQDEITGVNYIPVYTDLGNQHKKLFDLYGFFTTVLLTMIPIILTTVFYLLIIAALVKSRKRAPVSDKIQRSKERTTRRLTRIFSVLIAIKLITTYPCLIYVMSKGFTFTAKDDESSVLGLFVFNVVQYVADITHGISSAIFIFMSSSFRKELYRLYSCWKTKETDSTGLEKTDTKGSLKTDSTGSSKTDSTGSSKTDSTGSSKTDSTGSSKTGSTGSSKTDSTGSAKTDSTGSAKTDSTGSAKTDSTGSSKTDSTGSAKTDSTGSSKTDSTGSSKTDSMGSSKTDSTGLAKTDSTGSAKTDSTGSAKRDFSNSK</sequence>
<name>A0A8S3UDD0_MYTED</name>
<feature type="compositionally biased region" description="Basic and acidic residues" evidence="5">
    <location>
        <begin position="456"/>
        <end position="468"/>
    </location>
</feature>
<feature type="transmembrane region" description="Helical" evidence="6">
    <location>
        <begin position="317"/>
        <end position="348"/>
    </location>
</feature>
<keyword evidence="2 6" id="KW-0812">Transmembrane</keyword>
<feature type="region of interest" description="Disordered" evidence="5">
    <location>
        <begin position="456"/>
        <end position="604"/>
    </location>
</feature>
<feature type="transmembrane region" description="Helical" evidence="6">
    <location>
        <begin position="369"/>
        <end position="391"/>
    </location>
</feature>
<dbReference type="InterPro" id="IPR017452">
    <property type="entry name" value="GPCR_Rhodpsn_7TM"/>
</dbReference>
<comment type="subcellular location">
    <subcellularLocation>
        <location evidence="1">Membrane</location>
    </subcellularLocation>
</comment>
<dbReference type="SUPFAM" id="SSF81321">
    <property type="entry name" value="Family A G protein-coupled receptor-like"/>
    <property type="match status" value="1"/>
</dbReference>
<protein>
    <recommendedName>
        <fullName evidence="8">G-protein coupled receptors family 1 profile domain-containing protein</fullName>
    </recommendedName>
</protein>
<evidence type="ECO:0000256" key="2">
    <source>
        <dbReference type="ARBA" id="ARBA00022692"/>
    </source>
</evidence>
<proteinExistence type="predicted"/>
<evidence type="ECO:0000256" key="4">
    <source>
        <dbReference type="ARBA" id="ARBA00023136"/>
    </source>
</evidence>
<accession>A0A8S3UDD0</accession>
<evidence type="ECO:0000256" key="1">
    <source>
        <dbReference type="ARBA" id="ARBA00004370"/>
    </source>
</evidence>
<dbReference type="GO" id="GO:0005886">
    <property type="term" value="C:plasma membrane"/>
    <property type="evidence" value="ECO:0007669"/>
    <property type="project" value="TreeGrafter"/>
</dbReference>
<feature type="transmembrane region" description="Helical" evidence="6">
    <location>
        <begin position="179"/>
        <end position="199"/>
    </location>
</feature>
<feature type="transmembrane region" description="Helical" evidence="6">
    <location>
        <begin position="143"/>
        <end position="167"/>
    </location>
</feature>
<dbReference type="AlphaFoldDB" id="A0A8S3UDD0"/>
<feature type="chain" id="PRO_5035737260" description="G-protein coupled receptors family 1 profile domain-containing protein" evidence="7">
    <location>
        <begin position="20"/>
        <end position="604"/>
    </location>
</feature>
<keyword evidence="4 6" id="KW-0472">Membrane</keyword>
<dbReference type="OrthoDB" id="6115348at2759"/>